<name>A0A2B7ZFR1_9EURO</name>
<dbReference type="InterPro" id="IPR029063">
    <property type="entry name" value="SAM-dependent_MTases_sf"/>
</dbReference>
<keyword evidence="3" id="KW-1185">Reference proteome</keyword>
<evidence type="ECO:0000313" key="3">
    <source>
        <dbReference type="Proteomes" id="UP000226031"/>
    </source>
</evidence>
<sequence>MDAKLPSRPATTGEIIPSTEHRHGIEADGERPRAGAGKGAGEEGEGHDYRGDDDKEEEEGSSGYTSDFENDLFPLTASITDYLLSSHKLDEQNGRTYHVYCEGKYLLASAPSTVNNMNILWLIIYSNVPPNCIFEVDDFEEWGLPYEFDFIYGRELDGSIYSCEKLFAGALLHLKPGGYFELQSLEQNFLSDDKTHNKAVHALEWQQHISEGRNKLGKPLKASKPATEMEFKLPVERASSPDTGNQQLRLVNAVIYQIRWKAEQGDLKEDLAKHGFFSKVDILLAVQVNYDWHDIFVTEVMQAKFEEEYKDRMRELLNENDLLVRIHGRVRIRSSEESG</sequence>
<feature type="region of interest" description="Disordered" evidence="1">
    <location>
        <begin position="1"/>
        <end position="69"/>
    </location>
</feature>
<protein>
    <submittedName>
        <fullName evidence="2">Uncharacterized protein</fullName>
    </submittedName>
</protein>
<dbReference type="AlphaFoldDB" id="A0A2B7ZFR1"/>
<dbReference type="EMBL" id="PDND01000120">
    <property type="protein sequence ID" value="PGH31647.1"/>
    <property type="molecule type" value="Genomic_DNA"/>
</dbReference>
<reference evidence="2 3" key="1">
    <citation type="submission" date="2017-10" db="EMBL/GenBank/DDBJ databases">
        <title>Comparative genomics in systemic dimorphic fungi from Ajellomycetaceae.</title>
        <authorList>
            <person name="Munoz J.F."/>
            <person name="Mcewen J.G."/>
            <person name="Clay O.K."/>
            <person name="Cuomo C.A."/>
        </authorList>
    </citation>
    <scope>NUCLEOTIDE SEQUENCE [LARGE SCALE GENOMIC DNA]</scope>
    <source>
        <strain evidence="2 3">UAMH4076</strain>
    </source>
</reference>
<dbReference type="STRING" id="73230.A0A2B7ZFR1"/>
<organism evidence="2 3">
    <name type="scientific">[Emmonsia] crescens</name>
    <dbReference type="NCBI Taxonomy" id="73230"/>
    <lineage>
        <taxon>Eukaryota</taxon>
        <taxon>Fungi</taxon>
        <taxon>Dikarya</taxon>
        <taxon>Ascomycota</taxon>
        <taxon>Pezizomycotina</taxon>
        <taxon>Eurotiomycetes</taxon>
        <taxon>Eurotiomycetidae</taxon>
        <taxon>Onygenales</taxon>
        <taxon>Ajellomycetaceae</taxon>
        <taxon>Emergomyces</taxon>
    </lineage>
</organism>
<dbReference type="Proteomes" id="UP000226031">
    <property type="component" value="Unassembled WGS sequence"/>
</dbReference>
<dbReference type="Gene3D" id="3.40.50.150">
    <property type="entry name" value="Vaccinia Virus protein VP39"/>
    <property type="match status" value="1"/>
</dbReference>
<evidence type="ECO:0000313" key="2">
    <source>
        <dbReference type="EMBL" id="PGH31647.1"/>
    </source>
</evidence>
<evidence type="ECO:0000256" key="1">
    <source>
        <dbReference type="SAM" id="MobiDB-lite"/>
    </source>
</evidence>
<accession>A0A2B7ZFR1</accession>
<comment type="caution">
    <text evidence="2">The sequence shown here is derived from an EMBL/GenBank/DDBJ whole genome shotgun (WGS) entry which is preliminary data.</text>
</comment>
<feature type="compositionally biased region" description="Basic and acidic residues" evidence="1">
    <location>
        <begin position="40"/>
        <end position="53"/>
    </location>
</feature>
<feature type="compositionally biased region" description="Basic and acidic residues" evidence="1">
    <location>
        <begin position="19"/>
        <end position="33"/>
    </location>
</feature>
<dbReference type="VEuPathDB" id="FungiDB:EMCG_03229"/>
<proteinExistence type="predicted"/>
<dbReference type="SUPFAM" id="SSF53335">
    <property type="entry name" value="S-adenosyl-L-methionine-dependent methyltransferases"/>
    <property type="match status" value="1"/>
</dbReference>
<gene>
    <name evidence="2" type="ORF">GX50_05589</name>
</gene>